<feature type="domain" description="ETS" evidence="5">
    <location>
        <begin position="16"/>
        <end position="97"/>
    </location>
</feature>
<feature type="compositionally biased region" description="Pro residues" evidence="4">
    <location>
        <begin position="132"/>
        <end position="143"/>
    </location>
</feature>
<evidence type="ECO:0000313" key="10">
    <source>
        <dbReference type="RefSeq" id="XP_031571243.1"/>
    </source>
</evidence>
<dbReference type="Proteomes" id="UP000515163">
    <property type="component" value="Unplaced"/>
</dbReference>
<dbReference type="SMART" id="SM00413">
    <property type="entry name" value="ETS"/>
    <property type="match status" value="1"/>
</dbReference>
<evidence type="ECO:0000259" key="5">
    <source>
        <dbReference type="PROSITE" id="PS50061"/>
    </source>
</evidence>
<dbReference type="PROSITE" id="PS00345">
    <property type="entry name" value="ETS_DOMAIN_1"/>
    <property type="match status" value="1"/>
</dbReference>
<comment type="subcellular location">
    <subcellularLocation>
        <location evidence="3">Nucleus</location>
    </subcellularLocation>
</comment>
<keyword evidence="3" id="KW-0539">Nucleus</keyword>
<feature type="region of interest" description="Disordered" evidence="4">
    <location>
        <begin position="126"/>
        <end position="149"/>
    </location>
</feature>
<dbReference type="PANTHER" id="PTHR11849">
    <property type="entry name" value="ETS"/>
    <property type="match status" value="1"/>
</dbReference>
<evidence type="ECO:0000256" key="4">
    <source>
        <dbReference type="SAM" id="MobiDB-lite"/>
    </source>
</evidence>
<dbReference type="PROSITE" id="PS50061">
    <property type="entry name" value="ETS_DOMAIN_3"/>
    <property type="match status" value="1"/>
</dbReference>
<protein>
    <submittedName>
        <fullName evidence="7 8">ETS domain-containing transcription factor ERF-like</fullName>
    </submittedName>
</protein>
<evidence type="ECO:0000256" key="3">
    <source>
        <dbReference type="RuleBase" id="RU004019"/>
    </source>
</evidence>
<dbReference type="InterPro" id="IPR046328">
    <property type="entry name" value="ETS_fam"/>
</dbReference>
<sequence length="210" mass="24881">MSNTTENQRPRFKNTIHLWEFLLELLNNERYASIISWTRKEYGEFKLKKQEEVARQWGLLKQRKGMNYDKLSRSLRYYYDKRIIKKVSGQRLVYRFIELPFEYLPLRNMDEKTRRQQLQSSSVILPTTVTYPTPPPPPSPRTPPIEAERNPRCDVQHTSVIRHVKTNHVQSTEPRDNIIPHGPPRVMSQSQIIFPSCGCIMMGSNVVMHW</sequence>
<proteinExistence type="inferred from homology"/>
<dbReference type="GO" id="GO:0030154">
    <property type="term" value="P:cell differentiation"/>
    <property type="evidence" value="ECO:0007669"/>
    <property type="project" value="TreeGrafter"/>
</dbReference>
<dbReference type="KEGG" id="aten:116305468"/>
<accession>A0A6P8IVD5</accession>
<evidence type="ECO:0000256" key="1">
    <source>
        <dbReference type="ARBA" id="ARBA00005562"/>
    </source>
</evidence>
<evidence type="ECO:0000313" key="8">
    <source>
        <dbReference type="RefSeq" id="XP_031571241.1"/>
    </source>
</evidence>
<evidence type="ECO:0000256" key="2">
    <source>
        <dbReference type="ARBA" id="ARBA00023125"/>
    </source>
</evidence>
<dbReference type="OrthoDB" id="10067219at2759"/>
<keyword evidence="6" id="KW-1185">Reference proteome</keyword>
<dbReference type="Gene3D" id="1.10.10.10">
    <property type="entry name" value="Winged helix-like DNA-binding domain superfamily/Winged helix DNA-binding domain"/>
    <property type="match status" value="1"/>
</dbReference>
<gene>
    <name evidence="7 8 9 10" type="primary">LOC116305468</name>
</gene>
<dbReference type="InterPro" id="IPR036390">
    <property type="entry name" value="WH_DNA-bd_sf"/>
</dbReference>
<dbReference type="SUPFAM" id="SSF46785">
    <property type="entry name" value="Winged helix' DNA-binding domain"/>
    <property type="match status" value="1"/>
</dbReference>
<dbReference type="AlphaFoldDB" id="A0A6P8IVD5"/>
<comment type="similarity">
    <text evidence="1 3">Belongs to the ETS family.</text>
</comment>
<dbReference type="GO" id="GO:0043565">
    <property type="term" value="F:sequence-specific DNA binding"/>
    <property type="evidence" value="ECO:0007669"/>
    <property type="project" value="InterPro"/>
</dbReference>
<dbReference type="PANTHER" id="PTHR11849:SF133">
    <property type="entry name" value="ETS DOMAIN-CONTAINING PROTEIN"/>
    <property type="match status" value="1"/>
</dbReference>
<dbReference type="RefSeq" id="XP_031571241.1">
    <property type="nucleotide sequence ID" value="XM_031715381.1"/>
</dbReference>
<dbReference type="InterPro" id="IPR000418">
    <property type="entry name" value="Ets_dom"/>
</dbReference>
<keyword evidence="2 3" id="KW-0238">DNA-binding</keyword>
<dbReference type="Pfam" id="PF00178">
    <property type="entry name" value="Ets"/>
    <property type="match status" value="1"/>
</dbReference>
<dbReference type="InterPro" id="IPR036388">
    <property type="entry name" value="WH-like_DNA-bd_sf"/>
</dbReference>
<evidence type="ECO:0000313" key="7">
    <source>
        <dbReference type="RefSeq" id="XP_031571240.1"/>
    </source>
</evidence>
<dbReference type="RefSeq" id="XP_031571243.1">
    <property type="nucleotide sequence ID" value="XM_031715383.1"/>
</dbReference>
<dbReference type="GeneID" id="116305468"/>
<organism evidence="6 8">
    <name type="scientific">Actinia tenebrosa</name>
    <name type="common">Australian red waratah sea anemone</name>
    <dbReference type="NCBI Taxonomy" id="6105"/>
    <lineage>
        <taxon>Eukaryota</taxon>
        <taxon>Metazoa</taxon>
        <taxon>Cnidaria</taxon>
        <taxon>Anthozoa</taxon>
        <taxon>Hexacorallia</taxon>
        <taxon>Actiniaria</taxon>
        <taxon>Actiniidae</taxon>
        <taxon>Actinia</taxon>
    </lineage>
</organism>
<dbReference type="GO" id="GO:0005634">
    <property type="term" value="C:nucleus"/>
    <property type="evidence" value="ECO:0007669"/>
    <property type="project" value="UniProtKB-SubCell"/>
</dbReference>
<evidence type="ECO:0000313" key="6">
    <source>
        <dbReference type="Proteomes" id="UP000515163"/>
    </source>
</evidence>
<evidence type="ECO:0000313" key="9">
    <source>
        <dbReference type="RefSeq" id="XP_031571242.1"/>
    </source>
</evidence>
<dbReference type="PROSITE" id="PS00346">
    <property type="entry name" value="ETS_DOMAIN_2"/>
    <property type="match status" value="1"/>
</dbReference>
<dbReference type="PRINTS" id="PR00454">
    <property type="entry name" value="ETSDOMAIN"/>
</dbReference>
<reference evidence="7 8" key="1">
    <citation type="submission" date="2025-04" db="UniProtKB">
        <authorList>
            <consortium name="RefSeq"/>
        </authorList>
    </citation>
    <scope>IDENTIFICATION</scope>
    <source>
        <tissue evidence="7 8">Tentacle</tissue>
    </source>
</reference>
<dbReference type="RefSeq" id="XP_031571242.1">
    <property type="nucleotide sequence ID" value="XM_031715382.1"/>
</dbReference>
<dbReference type="RefSeq" id="XP_031571240.1">
    <property type="nucleotide sequence ID" value="XM_031715380.1"/>
</dbReference>
<name>A0A6P8IVD5_ACTTE</name>
<dbReference type="GO" id="GO:0000981">
    <property type="term" value="F:DNA-binding transcription factor activity, RNA polymerase II-specific"/>
    <property type="evidence" value="ECO:0007669"/>
    <property type="project" value="TreeGrafter"/>
</dbReference>